<dbReference type="RefSeq" id="WP_342126064.1">
    <property type="nucleotide sequence ID" value="NZ_JBCAUS010000002.1"/>
</dbReference>
<name>A0ABU9KPM7_9EURY</name>
<comment type="caution">
    <text evidence="1">The sequence shown here is derived from an EMBL/GenBank/DDBJ whole genome shotgun (WGS) entry which is preliminary data.</text>
</comment>
<evidence type="ECO:0000313" key="1">
    <source>
        <dbReference type="EMBL" id="MEL4304334.1"/>
    </source>
</evidence>
<dbReference type="Pfam" id="PF01750">
    <property type="entry name" value="HycI"/>
    <property type="match status" value="1"/>
</dbReference>
<dbReference type="GO" id="GO:0008233">
    <property type="term" value="F:peptidase activity"/>
    <property type="evidence" value="ECO:0007669"/>
    <property type="project" value="UniProtKB-KW"/>
</dbReference>
<dbReference type="PRINTS" id="PR00446">
    <property type="entry name" value="HYDRGNUPTAKE"/>
</dbReference>
<dbReference type="EMBL" id="JBCAUS010000002">
    <property type="protein sequence ID" value="MEL4304334.1"/>
    <property type="molecule type" value="Genomic_DNA"/>
</dbReference>
<organism evidence="1 2">
    <name type="scientific">Methanococcoides cohabitans</name>
    <dbReference type="NCBI Taxonomy" id="3136559"/>
    <lineage>
        <taxon>Archaea</taxon>
        <taxon>Methanobacteriati</taxon>
        <taxon>Methanobacteriota</taxon>
        <taxon>Stenosarchaea group</taxon>
        <taxon>Methanomicrobia</taxon>
        <taxon>Methanosarcinales</taxon>
        <taxon>Methanosarcinaceae</taxon>
        <taxon>Methanococcoides</taxon>
    </lineage>
</organism>
<keyword evidence="1" id="KW-0378">Hydrolase</keyword>
<dbReference type="CDD" id="cd00518">
    <property type="entry name" value="H2MP"/>
    <property type="match status" value="1"/>
</dbReference>
<protein>
    <submittedName>
        <fullName evidence="1">Hydrogenase maturation protease</fullName>
    </submittedName>
</protein>
<evidence type="ECO:0000313" key="2">
    <source>
        <dbReference type="Proteomes" id="UP001396646"/>
    </source>
</evidence>
<dbReference type="Gene3D" id="3.40.50.1450">
    <property type="entry name" value="HybD-like"/>
    <property type="match status" value="1"/>
</dbReference>
<dbReference type="Proteomes" id="UP001396646">
    <property type="component" value="Unassembled WGS sequence"/>
</dbReference>
<sequence length="166" mass="17813">MSEYDPSVRIIGCGNLLMGDDGVGVRVVEALEKMGDSLPKGIDILDAGVCGLDILNLLEGVDKVIIVDSVVGIGTAKKGSILRFDLEDLLSKANEHVGIFSAHDFGISDILIIAKHVQNLPKIVIFGIEIGEIQQDISMDLSPEVLAAVDRVIPYIVEEIDHALKI</sequence>
<accession>A0ABU9KPM7</accession>
<gene>
    <name evidence="1" type="ORF">WOA13_00590</name>
</gene>
<keyword evidence="2" id="KW-1185">Reference proteome</keyword>
<dbReference type="InterPro" id="IPR000671">
    <property type="entry name" value="Peptidase_A31"/>
</dbReference>
<proteinExistence type="predicted"/>
<reference evidence="1 2" key="1">
    <citation type="submission" date="2024-04" db="EMBL/GenBank/DDBJ databases">
        <title>Methanococcoides sp. LMO-2.</title>
        <authorList>
            <person name="Liang L."/>
        </authorList>
    </citation>
    <scope>NUCLEOTIDE SEQUENCE [LARGE SCALE GENOMIC DNA]</scope>
    <source>
        <strain evidence="1 2">LMO-2</strain>
    </source>
</reference>
<dbReference type="SUPFAM" id="SSF53163">
    <property type="entry name" value="HybD-like"/>
    <property type="match status" value="1"/>
</dbReference>
<dbReference type="PANTHER" id="PTHR30302">
    <property type="entry name" value="HYDROGENASE 1 MATURATION PROTEASE"/>
    <property type="match status" value="1"/>
</dbReference>
<dbReference type="NCBIfam" id="TIGR00072">
    <property type="entry name" value="hydrog_prot"/>
    <property type="match status" value="1"/>
</dbReference>
<dbReference type="GO" id="GO:0006508">
    <property type="term" value="P:proteolysis"/>
    <property type="evidence" value="ECO:0007669"/>
    <property type="project" value="UniProtKB-KW"/>
</dbReference>
<keyword evidence="1" id="KW-0645">Protease</keyword>
<dbReference type="InterPro" id="IPR023430">
    <property type="entry name" value="Pept_HybD-like_dom_sf"/>
</dbReference>
<dbReference type="PANTHER" id="PTHR30302:SF7">
    <property type="entry name" value="F420-NONREDUCING HYDROGENASE II"/>
    <property type="match status" value="1"/>
</dbReference>